<evidence type="ECO:0000256" key="4">
    <source>
        <dbReference type="ARBA" id="ARBA00022777"/>
    </source>
</evidence>
<gene>
    <name evidence="7" type="ORF">BPAG_LOCUS11160</name>
</gene>
<reference evidence="9" key="1">
    <citation type="submission" date="2016-04" db="UniProtKB">
        <authorList>
            <consortium name="WormBaseParasite"/>
        </authorList>
    </citation>
    <scope>IDENTIFICATION</scope>
</reference>
<protein>
    <submittedName>
        <fullName evidence="9">Protein kinase domain-containing protein</fullName>
    </submittedName>
</protein>
<name>A0A0N4TRC9_BRUPA</name>
<organism evidence="9">
    <name type="scientific">Brugia pahangi</name>
    <name type="common">Filarial nematode worm</name>
    <dbReference type="NCBI Taxonomy" id="6280"/>
    <lineage>
        <taxon>Eukaryota</taxon>
        <taxon>Metazoa</taxon>
        <taxon>Ecdysozoa</taxon>
        <taxon>Nematoda</taxon>
        <taxon>Chromadorea</taxon>
        <taxon>Rhabditida</taxon>
        <taxon>Spirurina</taxon>
        <taxon>Spiruromorpha</taxon>
        <taxon>Filarioidea</taxon>
        <taxon>Onchocercidae</taxon>
        <taxon>Brugia</taxon>
    </lineage>
</organism>
<evidence type="ECO:0000259" key="6">
    <source>
        <dbReference type="PROSITE" id="PS50011"/>
    </source>
</evidence>
<dbReference type="GO" id="GO:0035556">
    <property type="term" value="P:intracellular signal transduction"/>
    <property type="evidence" value="ECO:0007669"/>
    <property type="project" value="TreeGrafter"/>
</dbReference>
<dbReference type="InterPro" id="IPR000719">
    <property type="entry name" value="Prot_kinase_dom"/>
</dbReference>
<evidence type="ECO:0000256" key="1">
    <source>
        <dbReference type="ARBA" id="ARBA00022527"/>
    </source>
</evidence>
<dbReference type="STRING" id="6280.A0A0N4TRC9"/>
<evidence type="ECO:0000256" key="3">
    <source>
        <dbReference type="ARBA" id="ARBA00022741"/>
    </source>
</evidence>
<dbReference type="GO" id="GO:0005524">
    <property type="term" value="F:ATP binding"/>
    <property type="evidence" value="ECO:0007669"/>
    <property type="project" value="UniProtKB-KW"/>
</dbReference>
<evidence type="ECO:0000256" key="2">
    <source>
        <dbReference type="ARBA" id="ARBA00022679"/>
    </source>
</evidence>
<dbReference type="SMART" id="SM00220">
    <property type="entry name" value="S_TKc"/>
    <property type="match status" value="1"/>
</dbReference>
<keyword evidence="5" id="KW-0067">ATP-binding</keyword>
<dbReference type="Gene3D" id="1.10.510.10">
    <property type="entry name" value="Transferase(Phosphotransferase) domain 1"/>
    <property type="match status" value="2"/>
</dbReference>
<dbReference type="WBParaSite" id="BPAG_0001119801-mRNA-1">
    <property type="protein sequence ID" value="BPAG_0001119801-mRNA-1"/>
    <property type="gene ID" value="BPAG_0001119801"/>
</dbReference>
<reference evidence="7 8" key="2">
    <citation type="submission" date="2018-11" db="EMBL/GenBank/DDBJ databases">
        <authorList>
            <consortium name="Pathogen Informatics"/>
        </authorList>
    </citation>
    <scope>NUCLEOTIDE SEQUENCE [LARGE SCALE GENOMIC DNA]</scope>
</reference>
<dbReference type="GO" id="GO:0050321">
    <property type="term" value="F:tau-protein kinase activity"/>
    <property type="evidence" value="ECO:0007669"/>
    <property type="project" value="TreeGrafter"/>
</dbReference>
<keyword evidence="3" id="KW-0547">Nucleotide-binding</keyword>
<dbReference type="EMBL" id="UZAD01013216">
    <property type="protein sequence ID" value="VDN92346.1"/>
    <property type="molecule type" value="Genomic_DNA"/>
</dbReference>
<dbReference type="PROSITE" id="PS50011">
    <property type="entry name" value="PROTEIN_KINASE_DOM"/>
    <property type="match status" value="1"/>
</dbReference>
<keyword evidence="2" id="KW-0808">Transferase</keyword>
<evidence type="ECO:0000313" key="9">
    <source>
        <dbReference type="WBParaSite" id="BPAG_0001119801-mRNA-1"/>
    </source>
</evidence>
<dbReference type="Proteomes" id="UP000278627">
    <property type="component" value="Unassembled WGS sequence"/>
</dbReference>
<evidence type="ECO:0000256" key="5">
    <source>
        <dbReference type="ARBA" id="ARBA00022840"/>
    </source>
</evidence>
<accession>A0A0N4TRC9</accession>
<sequence>MLQSKLSTHFNDMSQTDFIIRFLPRELQILPMLNHANIIGIYEIINSGTTVCIIQEYASGKDLLYQIKKNERLNENISKFLFRQLLEALMIMHNNDVSCTFCGSRAYVLPEIFCSNIYNSDSNLMLNTEIENKSQPYTSFTVDLWSLGVVLLVMVTGLMPYDDQNPRRMLSKQLQHKSLL</sequence>
<dbReference type="PANTHER" id="PTHR24346">
    <property type="entry name" value="MAP/MICROTUBULE AFFINITY-REGULATING KINASE"/>
    <property type="match status" value="1"/>
</dbReference>
<feature type="domain" description="Protein kinase" evidence="6">
    <location>
        <begin position="1"/>
        <end position="180"/>
    </location>
</feature>
<proteinExistence type="predicted"/>
<dbReference type="SUPFAM" id="SSF56112">
    <property type="entry name" value="Protein kinase-like (PK-like)"/>
    <property type="match status" value="1"/>
</dbReference>
<dbReference type="AlphaFoldDB" id="A0A0N4TRC9"/>
<dbReference type="GO" id="GO:0000226">
    <property type="term" value="P:microtubule cytoskeleton organization"/>
    <property type="evidence" value="ECO:0007669"/>
    <property type="project" value="TreeGrafter"/>
</dbReference>
<keyword evidence="8" id="KW-1185">Reference proteome</keyword>
<evidence type="ECO:0000313" key="7">
    <source>
        <dbReference type="EMBL" id="VDN92346.1"/>
    </source>
</evidence>
<evidence type="ECO:0000313" key="8">
    <source>
        <dbReference type="Proteomes" id="UP000278627"/>
    </source>
</evidence>
<dbReference type="InterPro" id="IPR011009">
    <property type="entry name" value="Kinase-like_dom_sf"/>
</dbReference>
<keyword evidence="1" id="KW-0723">Serine/threonine-protein kinase</keyword>
<dbReference type="GO" id="GO:0005737">
    <property type="term" value="C:cytoplasm"/>
    <property type="evidence" value="ECO:0007669"/>
    <property type="project" value="TreeGrafter"/>
</dbReference>
<keyword evidence="4" id="KW-0418">Kinase</keyword>
<dbReference type="Pfam" id="PF00069">
    <property type="entry name" value="Pkinase"/>
    <property type="match status" value="1"/>
</dbReference>
<dbReference type="PANTHER" id="PTHR24346:SF82">
    <property type="entry name" value="KP78A-RELATED"/>
    <property type="match status" value="1"/>
</dbReference>